<protein>
    <submittedName>
        <fullName evidence="2">DUF1036 domain-containing protein</fullName>
    </submittedName>
</protein>
<evidence type="ECO:0000313" key="2">
    <source>
        <dbReference type="EMBL" id="QJE72585.1"/>
    </source>
</evidence>
<sequence length="136" mass="14599">MAKRVSLAVFLLSLLAAAPAAEARLTVCNRSADPVRLALGQEQGQDWVSQGWWTLQPGACATPLPGELTLLEYYLRAEPLVKGKTGWGGEFPFCVADGKDFQAKGDQDCEKRGLRTAGFFAVVTDGATSVTHNLTE</sequence>
<name>A0A858R5C0_9PROT</name>
<feature type="chain" id="PRO_5032974520" evidence="1">
    <location>
        <begin position="21"/>
        <end position="136"/>
    </location>
</feature>
<keyword evidence="3" id="KW-1185">Reference proteome</keyword>
<dbReference type="InterPro" id="IPR009380">
    <property type="entry name" value="DUF1036"/>
</dbReference>
<organism evidence="2 3">
    <name type="scientific">Aerophototrophica crusticola</name>
    <dbReference type="NCBI Taxonomy" id="1709002"/>
    <lineage>
        <taxon>Bacteria</taxon>
        <taxon>Pseudomonadati</taxon>
        <taxon>Pseudomonadota</taxon>
        <taxon>Alphaproteobacteria</taxon>
        <taxon>Rhodospirillales</taxon>
        <taxon>Rhodospirillaceae</taxon>
        <taxon>Aerophototrophica</taxon>
    </lineage>
</organism>
<evidence type="ECO:0000256" key="1">
    <source>
        <dbReference type="SAM" id="SignalP"/>
    </source>
</evidence>
<dbReference type="AlphaFoldDB" id="A0A858R5C0"/>
<gene>
    <name evidence="2" type="ORF">HHL28_05260</name>
</gene>
<dbReference type="Pfam" id="PF06282">
    <property type="entry name" value="DUF1036"/>
    <property type="match status" value="1"/>
</dbReference>
<accession>A0A858R5C0</accession>
<keyword evidence="1" id="KW-0732">Signal</keyword>
<evidence type="ECO:0000313" key="3">
    <source>
        <dbReference type="Proteomes" id="UP000501891"/>
    </source>
</evidence>
<dbReference type="EMBL" id="CP051775">
    <property type="protein sequence ID" value="QJE72585.1"/>
    <property type="molecule type" value="Genomic_DNA"/>
</dbReference>
<dbReference type="KEGG" id="acru:HHL28_05260"/>
<dbReference type="Proteomes" id="UP000501891">
    <property type="component" value="Chromosome"/>
</dbReference>
<reference evidence="2" key="1">
    <citation type="submission" date="2020-04" db="EMBL/GenBank/DDBJ databases">
        <title>A desert anoxygenic phototrophic bacterium fixes CO2 using RubisCO under aerobic conditions.</title>
        <authorList>
            <person name="Tang K."/>
        </authorList>
    </citation>
    <scope>NUCLEOTIDE SEQUENCE [LARGE SCALE GENOMIC DNA]</scope>
    <source>
        <strain evidence="2">MIMtkB3</strain>
    </source>
</reference>
<proteinExistence type="predicted"/>
<feature type="signal peptide" evidence="1">
    <location>
        <begin position="1"/>
        <end position="20"/>
    </location>
</feature>